<gene>
    <name evidence="1" type="ORF">PSON_ATCC_30995.1.T2170019</name>
</gene>
<proteinExistence type="predicted"/>
<evidence type="ECO:0000313" key="2">
    <source>
        <dbReference type="Proteomes" id="UP000692954"/>
    </source>
</evidence>
<reference evidence="1" key="1">
    <citation type="submission" date="2021-01" db="EMBL/GenBank/DDBJ databases">
        <authorList>
            <consortium name="Genoscope - CEA"/>
            <person name="William W."/>
        </authorList>
    </citation>
    <scope>NUCLEOTIDE SEQUENCE</scope>
</reference>
<dbReference type="AlphaFoldDB" id="A0A8S1RR10"/>
<sequence length="135" mass="16417">MNWVKRMKSQKISQQDQRTKCLIQNRKQMEMRILKSKKKINEKRRWNFKIVQLQNIVDWDKLSQKMGYVSKVFVESQIQQLLKEFAQSVQKKAVILLRFNQNVDMYFIKNAFKKGYQKSIVQFAREILDQKDKVQ</sequence>
<name>A0A8S1RR10_9CILI</name>
<dbReference type="Proteomes" id="UP000692954">
    <property type="component" value="Unassembled WGS sequence"/>
</dbReference>
<dbReference type="EMBL" id="CAJJDN010000217">
    <property type="protein sequence ID" value="CAD8129345.1"/>
    <property type="molecule type" value="Genomic_DNA"/>
</dbReference>
<protein>
    <submittedName>
        <fullName evidence="1">Uncharacterized protein</fullName>
    </submittedName>
</protein>
<keyword evidence="2" id="KW-1185">Reference proteome</keyword>
<organism evidence="1 2">
    <name type="scientific">Paramecium sonneborni</name>
    <dbReference type="NCBI Taxonomy" id="65129"/>
    <lineage>
        <taxon>Eukaryota</taxon>
        <taxon>Sar</taxon>
        <taxon>Alveolata</taxon>
        <taxon>Ciliophora</taxon>
        <taxon>Intramacronucleata</taxon>
        <taxon>Oligohymenophorea</taxon>
        <taxon>Peniculida</taxon>
        <taxon>Parameciidae</taxon>
        <taxon>Paramecium</taxon>
    </lineage>
</organism>
<accession>A0A8S1RR10</accession>
<comment type="caution">
    <text evidence="1">The sequence shown here is derived from an EMBL/GenBank/DDBJ whole genome shotgun (WGS) entry which is preliminary data.</text>
</comment>
<evidence type="ECO:0000313" key="1">
    <source>
        <dbReference type="EMBL" id="CAD8129345.1"/>
    </source>
</evidence>